<organism evidence="4 5">
    <name type="scientific">Hirschia baltica (strain ATCC 49814 / DSM 5838 / IFAM 1418)</name>
    <dbReference type="NCBI Taxonomy" id="582402"/>
    <lineage>
        <taxon>Bacteria</taxon>
        <taxon>Pseudomonadati</taxon>
        <taxon>Pseudomonadota</taxon>
        <taxon>Alphaproteobacteria</taxon>
        <taxon>Hyphomonadales</taxon>
        <taxon>Hyphomonadaceae</taxon>
        <taxon>Hirschia</taxon>
    </lineage>
</organism>
<protein>
    <submittedName>
        <fullName evidence="4">Transcriptional regulator, TetR family</fullName>
    </submittedName>
</protein>
<dbReference type="PANTHER" id="PTHR30055:SF220">
    <property type="entry name" value="TETR-FAMILY REGULATORY PROTEIN"/>
    <property type="match status" value="1"/>
</dbReference>
<gene>
    <name evidence="4" type="ordered locus">Hbal_0612</name>
</gene>
<evidence type="ECO:0000256" key="1">
    <source>
        <dbReference type="ARBA" id="ARBA00023125"/>
    </source>
</evidence>
<dbReference type="EMBL" id="CP001678">
    <property type="protein sequence ID" value="ACT58314.1"/>
    <property type="molecule type" value="Genomic_DNA"/>
</dbReference>
<sequence>MDKLLSNTDKKDTRTRIIEATVKLIDIGGKTAATTRAISEAAEVQAPTIYRLFNDKQGLLDAVANHRLNSYITEKSIRPRHSDPIQDLREGWDIHVSFGLANPEIFEILSGNAMQQQHSSATETGRGLLKEKIAAIAKAGKLKTSEERALNLLTSVGTGTVATLLKQPQEHRDLGLIETAREAVISAITHEPQHTENVTLKSTAITLKASLNQATNLSNGERLLLTELLDRIAK</sequence>
<reference evidence="5" key="1">
    <citation type="journal article" date="2011" name="J. Bacteriol.">
        <title>Genome sequences of eight morphologically diverse alphaproteobacteria.</title>
        <authorList>
            <consortium name="US DOE Joint Genome Institute"/>
            <person name="Brown P.J."/>
            <person name="Kysela D.T."/>
            <person name="Buechlein A."/>
            <person name="Hemmerich C."/>
            <person name="Brun Y.V."/>
        </authorList>
    </citation>
    <scope>NUCLEOTIDE SEQUENCE [LARGE SCALE GENOMIC DNA]</scope>
    <source>
        <strain evidence="5">ATCC 49814 / DSM 5838 / IFAM 1418</strain>
    </source>
</reference>
<dbReference type="AlphaFoldDB" id="C6XNR1"/>
<dbReference type="Gene3D" id="1.10.357.10">
    <property type="entry name" value="Tetracycline Repressor, domain 2"/>
    <property type="match status" value="1"/>
</dbReference>
<evidence type="ECO:0000256" key="2">
    <source>
        <dbReference type="PROSITE-ProRule" id="PRU00335"/>
    </source>
</evidence>
<dbReference type="InterPro" id="IPR009057">
    <property type="entry name" value="Homeodomain-like_sf"/>
</dbReference>
<dbReference type="RefSeq" id="WP_015826464.1">
    <property type="nucleotide sequence ID" value="NC_012982.1"/>
</dbReference>
<dbReference type="Proteomes" id="UP000002745">
    <property type="component" value="Chromosome"/>
</dbReference>
<dbReference type="GO" id="GO:0003700">
    <property type="term" value="F:DNA-binding transcription factor activity"/>
    <property type="evidence" value="ECO:0007669"/>
    <property type="project" value="TreeGrafter"/>
</dbReference>
<dbReference type="PANTHER" id="PTHR30055">
    <property type="entry name" value="HTH-TYPE TRANSCRIPTIONAL REGULATOR RUTR"/>
    <property type="match status" value="1"/>
</dbReference>
<dbReference type="PROSITE" id="PS50977">
    <property type="entry name" value="HTH_TETR_2"/>
    <property type="match status" value="1"/>
</dbReference>
<dbReference type="KEGG" id="hba:Hbal_0612"/>
<dbReference type="InterPro" id="IPR001647">
    <property type="entry name" value="HTH_TetR"/>
</dbReference>
<dbReference type="OrthoDB" id="7618612at2"/>
<dbReference type="Pfam" id="PF00440">
    <property type="entry name" value="TetR_N"/>
    <property type="match status" value="1"/>
</dbReference>
<dbReference type="SUPFAM" id="SSF46689">
    <property type="entry name" value="Homeodomain-like"/>
    <property type="match status" value="1"/>
</dbReference>
<evidence type="ECO:0000259" key="3">
    <source>
        <dbReference type="PROSITE" id="PS50977"/>
    </source>
</evidence>
<accession>C6XNR1</accession>
<dbReference type="eggNOG" id="COG1309">
    <property type="taxonomic scope" value="Bacteria"/>
</dbReference>
<evidence type="ECO:0000313" key="4">
    <source>
        <dbReference type="EMBL" id="ACT58314.1"/>
    </source>
</evidence>
<dbReference type="InterPro" id="IPR050109">
    <property type="entry name" value="HTH-type_TetR-like_transc_reg"/>
</dbReference>
<dbReference type="STRING" id="582402.Hbal_0612"/>
<name>C6XNR1_HIRBI</name>
<feature type="domain" description="HTH tetR-type" evidence="3">
    <location>
        <begin position="11"/>
        <end position="71"/>
    </location>
</feature>
<proteinExistence type="predicted"/>
<evidence type="ECO:0000313" key="5">
    <source>
        <dbReference type="Proteomes" id="UP000002745"/>
    </source>
</evidence>
<keyword evidence="5" id="KW-1185">Reference proteome</keyword>
<feature type="DNA-binding region" description="H-T-H motif" evidence="2">
    <location>
        <begin position="34"/>
        <end position="53"/>
    </location>
</feature>
<keyword evidence="1 2" id="KW-0238">DNA-binding</keyword>
<dbReference type="HOGENOM" id="CLU_082427_0_0_5"/>
<dbReference type="GO" id="GO:0000976">
    <property type="term" value="F:transcription cis-regulatory region binding"/>
    <property type="evidence" value="ECO:0007669"/>
    <property type="project" value="TreeGrafter"/>
</dbReference>